<proteinExistence type="predicted"/>
<dbReference type="AlphaFoldDB" id="A0A9N7UVK4"/>
<feature type="transmembrane region" description="Helical" evidence="7">
    <location>
        <begin position="120"/>
        <end position="143"/>
    </location>
</feature>
<evidence type="ECO:0000256" key="1">
    <source>
        <dbReference type="ARBA" id="ARBA00004141"/>
    </source>
</evidence>
<keyword evidence="4" id="KW-0325">Glycoprotein</keyword>
<organism evidence="8 9">
    <name type="scientific">Pleuronectes platessa</name>
    <name type="common">European plaice</name>
    <dbReference type="NCBI Taxonomy" id="8262"/>
    <lineage>
        <taxon>Eukaryota</taxon>
        <taxon>Metazoa</taxon>
        <taxon>Chordata</taxon>
        <taxon>Craniata</taxon>
        <taxon>Vertebrata</taxon>
        <taxon>Euteleostomi</taxon>
        <taxon>Actinopterygii</taxon>
        <taxon>Neopterygii</taxon>
        <taxon>Teleostei</taxon>
        <taxon>Neoteleostei</taxon>
        <taxon>Acanthomorphata</taxon>
        <taxon>Carangaria</taxon>
        <taxon>Pleuronectiformes</taxon>
        <taxon>Pleuronectoidei</taxon>
        <taxon>Pleuronectidae</taxon>
        <taxon>Pleuronectes</taxon>
    </lineage>
</organism>
<dbReference type="PANTHER" id="PTHR24232:SF41">
    <property type="entry name" value="LYSOPHOSPHATIDIC ACID RECEPTOR 4"/>
    <property type="match status" value="1"/>
</dbReference>
<accession>A0A9N7UVK4</accession>
<keyword evidence="9" id="KW-1185">Reference proteome</keyword>
<dbReference type="Gene3D" id="1.20.1070.10">
    <property type="entry name" value="Rhodopsin 7-helix transmembrane proteins"/>
    <property type="match status" value="1"/>
</dbReference>
<feature type="region of interest" description="Disordered" evidence="6">
    <location>
        <begin position="1"/>
        <end position="25"/>
    </location>
</feature>
<keyword evidence="5" id="KW-0807">Transducer</keyword>
<evidence type="ECO:0000256" key="4">
    <source>
        <dbReference type="ARBA" id="ARBA00023180"/>
    </source>
</evidence>
<dbReference type="Proteomes" id="UP001153269">
    <property type="component" value="Unassembled WGS sequence"/>
</dbReference>
<sequence length="309" mass="33894">MSFSSSVEMYDNSSPPDVSLSPHLRPPLNSSHDSSPVSCFLTTPSSTIFTVFTFTNILLLLPLSISVLVFGVQQRRRRRGAVATDPIDVFTFHMVAMELMGMCGSVSCCCGALLQHVRMVGVGCNMFAIISCMKMFFHVLTCVERYLAVVHPITYLRLSKRGGVMIRNISIGCVWLISSGVMTLRFTLTPNFIMILFFCNLSFSLIVASYCSLAVLRVLIGPGPGEGGRKGSADKLKRRAFFTIMVIMAVLLMRFGGNLVCLSLASSSVLGHSLGCAVQVSGIWFCLPSSYVLPLLFLQRARKRSNESR</sequence>
<feature type="compositionally biased region" description="Polar residues" evidence="6">
    <location>
        <begin position="1"/>
        <end position="16"/>
    </location>
</feature>
<dbReference type="GO" id="GO:0070915">
    <property type="term" value="F:lysophosphatidic acid receptor activity"/>
    <property type="evidence" value="ECO:0007669"/>
    <property type="project" value="TreeGrafter"/>
</dbReference>
<evidence type="ECO:0000256" key="6">
    <source>
        <dbReference type="SAM" id="MobiDB-lite"/>
    </source>
</evidence>
<keyword evidence="2" id="KW-0297">G-protein coupled receptor</keyword>
<evidence type="ECO:0008006" key="10">
    <source>
        <dbReference type="Google" id="ProtNLM"/>
    </source>
</evidence>
<feature type="transmembrane region" description="Helical" evidence="7">
    <location>
        <begin position="241"/>
        <end position="265"/>
    </location>
</feature>
<comment type="subcellular location">
    <subcellularLocation>
        <location evidence="1">Membrane</location>
        <topology evidence="1">Multi-pass membrane protein</topology>
    </subcellularLocation>
</comment>
<evidence type="ECO:0000313" key="8">
    <source>
        <dbReference type="EMBL" id="CAB1440222.1"/>
    </source>
</evidence>
<keyword evidence="7" id="KW-0472">Membrane</keyword>
<keyword evidence="7" id="KW-0812">Transmembrane</keyword>
<dbReference type="GO" id="GO:0005886">
    <property type="term" value="C:plasma membrane"/>
    <property type="evidence" value="ECO:0007669"/>
    <property type="project" value="TreeGrafter"/>
</dbReference>
<feature type="transmembrane region" description="Helical" evidence="7">
    <location>
        <begin position="90"/>
        <end position="114"/>
    </location>
</feature>
<keyword evidence="3" id="KW-0675">Receptor</keyword>
<dbReference type="GO" id="GO:0035025">
    <property type="term" value="P:positive regulation of Rho protein signal transduction"/>
    <property type="evidence" value="ECO:0007669"/>
    <property type="project" value="TreeGrafter"/>
</dbReference>
<dbReference type="SUPFAM" id="SSF81321">
    <property type="entry name" value="Family A G protein-coupled receptor-like"/>
    <property type="match status" value="1"/>
</dbReference>
<name>A0A9N7UVK4_PLEPL</name>
<dbReference type="GO" id="GO:0007200">
    <property type="term" value="P:phospholipase C-activating G protein-coupled receptor signaling pathway"/>
    <property type="evidence" value="ECO:0007669"/>
    <property type="project" value="TreeGrafter"/>
</dbReference>
<reference evidence="8" key="1">
    <citation type="submission" date="2020-03" db="EMBL/GenBank/DDBJ databases">
        <authorList>
            <person name="Weist P."/>
        </authorList>
    </citation>
    <scope>NUCLEOTIDE SEQUENCE</scope>
</reference>
<dbReference type="EMBL" id="CADEAL010002413">
    <property type="protein sequence ID" value="CAB1440222.1"/>
    <property type="molecule type" value="Genomic_DNA"/>
</dbReference>
<feature type="transmembrane region" description="Helical" evidence="7">
    <location>
        <begin position="277"/>
        <end position="298"/>
    </location>
</feature>
<evidence type="ECO:0000256" key="3">
    <source>
        <dbReference type="ARBA" id="ARBA00023170"/>
    </source>
</evidence>
<protein>
    <recommendedName>
        <fullName evidence="10">G-protein coupled receptors family 1 profile domain-containing protein</fullName>
    </recommendedName>
</protein>
<comment type="caution">
    <text evidence="8">The sequence shown here is derived from an EMBL/GenBank/DDBJ whole genome shotgun (WGS) entry which is preliminary data.</text>
</comment>
<evidence type="ECO:0000313" key="9">
    <source>
        <dbReference type="Proteomes" id="UP001153269"/>
    </source>
</evidence>
<dbReference type="PANTHER" id="PTHR24232">
    <property type="entry name" value="G-PROTEIN COUPLED RECEPTOR"/>
    <property type="match status" value="1"/>
</dbReference>
<evidence type="ECO:0000256" key="5">
    <source>
        <dbReference type="ARBA" id="ARBA00023224"/>
    </source>
</evidence>
<evidence type="ECO:0000256" key="7">
    <source>
        <dbReference type="SAM" id="Phobius"/>
    </source>
</evidence>
<feature type="transmembrane region" description="Helical" evidence="7">
    <location>
        <begin position="192"/>
        <end position="220"/>
    </location>
</feature>
<feature type="transmembrane region" description="Helical" evidence="7">
    <location>
        <begin position="48"/>
        <end position="70"/>
    </location>
</feature>
<feature type="transmembrane region" description="Helical" evidence="7">
    <location>
        <begin position="164"/>
        <end position="186"/>
    </location>
</feature>
<keyword evidence="7" id="KW-1133">Transmembrane helix</keyword>
<evidence type="ECO:0000256" key="2">
    <source>
        <dbReference type="ARBA" id="ARBA00023040"/>
    </source>
</evidence>
<gene>
    <name evidence="8" type="ORF">PLEPLA_LOCUS27988</name>
</gene>